<feature type="signal peptide" evidence="7">
    <location>
        <begin position="1"/>
        <end position="23"/>
    </location>
</feature>
<dbReference type="InterPro" id="IPR038213">
    <property type="entry name" value="IFI6/IFI27-like_sf"/>
</dbReference>
<gene>
    <name evidence="8" type="ORF">PVAG01_08246</name>
</gene>
<evidence type="ECO:0000256" key="3">
    <source>
        <dbReference type="ARBA" id="ARBA00022692"/>
    </source>
</evidence>
<reference evidence="8 9" key="1">
    <citation type="submission" date="2024-06" db="EMBL/GenBank/DDBJ databases">
        <title>Complete genome of Phlyctema vagabunda strain 19-DSS-EL-015.</title>
        <authorList>
            <person name="Fiorenzani C."/>
        </authorList>
    </citation>
    <scope>NUCLEOTIDE SEQUENCE [LARGE SCALE GENOMIC DNA]</scope>
    <source>
        <strain evidence="8 9">19-DSS-EL-015</strain>
    </source>
</reference>
<evidence type="ECO:0000256" key="6">
    <source>
        <dbReference type="SAM" id="MobiDB-lite"/>
    </source>
</evidence>
<protein>
    <submittedName>
        <fullName evidence="8">Uncharacterized protein</fullName>
    </submittedName>
</protein>
<keyword evidence="7" id="KW-0732">Signal</keyword>
<name>A0ABR4P8V4_9HELO</name>
<feature type="compositionally biased region" description="Acidic residues" evidence="6">
    <location>
        <begin position="289"/>
        <end position="306"/>
    </location>
</feature>
<dbReference type="PANTHER" id="PTHR16932">
    <property type="entry name" value="INTERFERON ALPHA-INDUCIBLE PROTEIN 27"/>
    <property type="match status" value="1"/>
</dbReference>
<accession>A0ABR4P8V4</accession>
<comment type="subcellular location">
    <subcellularLocation>
        <location evidence="1">Membrane</location>
        <topology evidence="1">Multi-pass membrane protein</topology>
    </subcellularLocation>
</comment>
<evidence type="ECO:0000256" key="5">
    <source>
        <dbReference type="ARBA" id="ARBA00023136"/>
    </source>
</evidence>
<proteinExistence type="inferred from homology"/>
<keyword evidence="5" id="KW-0472">Membrane</keyword>
<evidence type="ECO:0000256" key="2">
    <source>
        <dbReference type="ARBA" id="ARBA00007262"/>
    </source>
</evidence>
<evidence type="ECO:0000313" key="9">
    <source>
        <dbReference type="Proteomes" id="UP001629113"/>
    </source>
</evidence>
<keyword evidence="9" id="KW-1185">Reference proteome</keyword>
<feature type="region of interest" description="Disordered" evidence="6">
    <location>
        <begin position="281"/>
        <end position="306"/>
    </location>
</feature>
<organism evidence="8 9">
    <name type="scientific">Phlyctema vagabunda</name>
    <dbReference type="NCBI Taxonomy" id="108571"/>
    <lineage>
        <taxon>Eukaryota</taxon>
        <taxon>Fungi</taxon>
        <taxon>Dikarya</taxon>
        <taxon>Ascomycota</taxon>
        <taxon>Pezizomycotina</taxon>
        <taxon>Leotiomycetes</taxon>
        <taxon>Helotiales</taxon>
        <taxon>Dermateaceae</taxon>
        <taxon>Phlyctema</taxon>
    </lineage>
</organism>
<dbReference type="InterPro" id="IPR009311">
    <property type="entry name" value="IFI6/IFI27-like"/>
</dbReference>
<dbReference type="EMBL" id="JBFCZG010000007">
    <property type="protein sequence ID" value="KAL3419748.1"/>
    <property type="molecule type" value="Genomic_DNA"/>
</dbReference>
<keyword evidence="4" id="KW-1133">Transmembrane helix</keyword>
<dbReference type="Proteomes" id="UP001629113">
    <property type="component" value="Unassembled WGS sequence"/>
</dbReference>
<comment type="similarity">
    <text evidence="2">Belongs to the IFI6/IFI27 family.</text>
</comment>
<comment type="caution">
    <text evidence="8">The sequence shown here is derived from an EMBL/GenBank/DDBJ whole genome shotgun (WGS) entry which is preliminary data.</text>
</comment>
<sequence>MRLSRGVVSWMVVFLICCTRVSAGFRTDTNKRGSEKTTMRGGTEVSWYEQAVSVGLHVFESLEKFERETLRPAAAEAGDAINTFGREQLGPALATAAGISIALDDDDDDDDQTESETQPVDVLSTITELSSQTRASLPRRIQAELERVRALVFQIDLSALPREVQRWIEAHPLQAGLFVVGLVLVIVPELLTGPALAMLGWTSTGPRAASIASALQALIGSVPAAGLRAHLQSAAMEGYGLQTVYTAVRVAGTVVGGIGIVSELDRFIKAHVMPTMSTAHIKGVKDGDGDGDGDGDDAGAGNEDEL</sequence>
<dbReference type="Gene3D" id="6.10.110.10">
    <property type="match status" value="1"/>
</dbReference>
<evidence type="ECO:0000256" key="4">
    <source>
        <dbReference type="ARBA" id="ARBA00022989"/>
    </source>
</evidence>
<evidence type="ECO:0000256" key="1">
    <source>
        <dbReference type="ARBA" id="ARBA00004141"/>
    </source>
</evidence>
<keyword evidence="3" id="KW-0812">Transmembrane</keyword>
<dbReference type="PANTHER" id="PTHR16932:SF18">
    <property type="entry name" value="INTERFERON, ALPHA-INDUCIBLE PROTEIN 27-LIKE 2"/>
    <property type="match status" value="1"/>
</dbReference>
<evidence type="ECO:0000313" key="8">
    <source>
        <dbReference type="EMBL" id="KAL3419748.1"/>
    </source>
</evidence>
<evidence type="ECO:0000256" key="7">
    <source>
        <dbReference type="SAM" id="SignalP"/>
    </source>
</evidence>
<feature type="chain" id="PRO_5046382306" evidence="7">
    <location>
        <begin position="24"/>
        <end position="306"/>
    </location>
</feature>